<dbReference type="PROSITE" id="PS50889">
    <property type="entry name" value="S4"/>
    <property type="match status" value="1"/>
</dbReference>
<dbReference type="SUPFAM" id="SSF55120">
    <property type="entry name" value="Pseudouridine synthase"/>
    <property type="match status" value="1"/>
</dbReference>
<dbReference type="Pfam" id="PF00849">
    <property type="entry name" value="PseudoU_synth_2"/>
    <property type="match status" value="1"/>
</dbReference>
<comment type="caution">
    <text evidence="9">The sequence shown here is derived from an EMBL/GenBank/DDBJ whole genome shotgun (WGS) entry which is preliminary data.</text>
</comment>
<evidence type="ECO:0000259" key="8">
    <source>
        <dbReference type="SMART" id="SM00363"/>
    </source>
</evidence>
<evidence type="ECO:0000256" key="5">
    <source>
        <dbReference type="ARBA" id="ARBA00037590"/>
    </source>
</evidence>
<dbReference type="PANTHER" id="PTHR47683:SF4">
    <property type="entry name" value="PSEUDOURIDINE SYNTHASE"/>
    <property type="match status" value="1"/>
</dbReference>
<name>A0ABT8TJ56_9GAMM</name>
<dbReference type="PROSITE" id="PS01149">
    <property type="entry name" value="PSI_RSU"/>
    <property type="match status" value="1"/>
</dbReference>
<dbReference type="InterPro" id="IPR036986">
    <property type="entry name" value="S4_RNA-bd_sf"/>
</dbReference>
<keyword evidence="2 6" id="KW-0694">RNA-binding</keyword>
<comment type="similarity">
    <text evidence="1 7">Belongs to the pseudouridine synthase RsuA family.</text>
</comment>
<dbReference type="CDD" id="cd00165">
    <property type="entry name" value="S4"/>
    <property type="match status" value="1"/>
</dbReference>
<dbReference type="InterPro" id="IPR020103">
    <property type="entry name" value="PsdUridine_synth_cat_dom_sf"/>
</dbReference>
<comment type="function">
    <text evidence="5">Responsible for synthesis of pseudouridine from uracil-516 in 16S ribosomal RNA.</text>
</comment>
<dbReference type="Gene3D" id="3.10.290.10">
    <property type="entry name" value="RNA-binding S4 domain"/>
    <property type="match status" value="1"/>
</dbReference>
<dbReference type="GO" id="GO:0160136">
    <property type="term" value="F:16S rRNA pseudouridine(516) synthase activity"/>
    <property type="evidence" value="ECO:0007669"/>
    <property type="project" value="UniProtKB-EC"/>
</dbReference>
<keyword evidence="3 7" id="KW-0413">Isomerase</keyword>
<evidence type="ECO:0000256" key="4">
    <source>
        <dbReference type="ARBA" id="ARBA00036749"/>
    </source>
</evidence>
<dbReference type="RefSeq" id="WP_302715415.1">
    <property type="nucleotide sequence ID" value="NZ_JAULRT010000062.1"/>
</dbReference>
<dbReference type="CDD" id="cd02553">
    <property type="entry name" value="PseudoU_synth_RsuA"/>
    <property type="match status" value="1"/>
</dbReference>
<dbReference type="EMBL" id="JAULRT010000062">
    <property type="protein sequence ID" value="MDO3384124.1"/>
    <property type="molecule type" value="Genomic_DNA"/>
</dbReference>
<dbReference type="NCBIfam" id="TIGR00093">
    <property type="entry name" value="pseudouridine synthase"/>
    <property type="match status" value="1"/>
</dbReference>
<dbReference type="PANTHER" id="PTHR47683">
    <property type="entry name" value="PSEUDOURIDINE SYNTHASE FAMILY PROTEIN-RELATED"/>
    <property type="match status" value="1"/>
</dbReference>
<dbReference type="InterPro" id="IPR006145">
    <property type="entry name" value="PsdUridine_synth_RsuA/RluA"/>
</dbReference>
<dbReference type="Proteomes" id="UP001168380">
    <property type="component" value="Unassembled WGS sequence"/>
</dbReference>
<dbReference type="InterPro" id="IPR002942">
    <property type="entry name" value="S4_RNA-bd"/>
</dbReference>
<dbReference type="InterPro" id="IPR020094">
    <property type="entry name" value="TruA/RsuA/RluB/E/F_N"/>
</dbReference>
<sequence length="233" mass="25717">MRLDKFIAHATGLSRADVKHRLKAGAIACNGLIERKGATHIALTDSVTLDGQTLQLPGPRYYMLHKPAGVVCANSDAEHPTVFDCLKDLDTRALQIAGRLDIDTTGLVLLTDDGQWNHRITSPQHDKQKRYTVTTEDPLHASLAERFAEGIALHGERHACRPAELSVIDTHRAQLAISEGKYHQVKRMFAACSHKVTALHRDAVAGIELDENLQPGEYRALTAEEIERGNQPQ</sequence>
<proteinExistence type="inferred from homology"/>
<evidence type="ECO:0000256" key="2">
    <source>
        <dbReference type="ARBA" id="ARBA00022884"/>
    </source>
</evidence>
<evidence type="ECO:0000256" key="1">
    <source>
        <dbReference type="ARBA" id="ARBA00008348"/>
    </source>
</evidence>
<comment type="catalytic activity">
    <reaction evidence="4">
        <text>uridine(516) in 16S rRNA = pseudouridine(516) in 16S rRNA</text>
        <dbReference type="Rhea" id="RHEA:38867"/>
        <dbReference type="Rhea" id="RHEA-COMP:10089"/>
        <dbReference type="Rhea" id="RHEA-COMP:10090"/>
        <dbReference type="ChEBI" id="CHEBI:65314"/>
        <dbReference type="ChEBI" id="CHEBI:65315"/>
        <dbReference type="EC" id="5.4.99.19"/>
    </reaction>
</comment>
<keyword evidence="10" id="KW-1185">Reference proteome</keyword>
<dbReference type="InterPro" id="IPR042092">
    <property type="entry name" value="PsdUridine_s_RsuA/RluB/E/F_cat"/>
</dbReference>
<organism evidence="9 10">
    <name type="scientific">Gilvimarinus algae</name>
    <dbReference type="NCBI Taxonomy" id="3058037"/>
    <lineage>
        <taxon>Bacteria</taxon>
        <taxon>Pseudomonadati</taxon>
        <taxon>Pseudomonadota</taxon>
        <taxon>Gammaproteobacteria</taxon>
        <taxon>Cellvibrionales</taxon>
        <taxon>Cellvibrionaceae</taxon>
        <taxon>Gilvimarinus</taxon>
    </lineage>
</organism>
<protein>
    <recommendedName>
        <fullName evidence="7">Pseudouridine synthase</fullName>
        <ecNumber evidence="7">5.4.99.-</ecNumber>
    </recommendedName>
</protein>
<dbReference type="InterPro" id="IPR018496">
    <property type="entry name" value="PsdUridine_synth_RsuA/RluB_CS"/>
</dbReference>
<feature type="domain" description="RNA-binding S4" evidence="8">
    <location>
        <begin position="1"/>
        <end position="63"/>
    </location>
</feature>
<dbReference type="Gene3D" id="3.30.70.1560">
    <property type="entry name" value="Alpha-L RNA-binding motif"/>
    <property type="match status" value="1"/>
</dbReference>
<gene>
    <name evidence="9" type="primary">rsuA</name>
    <name evidence="9" type="ORF">QWI16_18225</name>
</gene>
<evidence type="ECO:0000256" key="3">
    <source>
        <dbReference type="ARBA" id="ARBA00023235"/>
    </source>
</evidence>
<dbReference type="EC" id="5.4.99.-" evidence="7"/>
<evidence type="ECO:0000256" key="6">
    <source>
        <dbReference type="PROSITE-ProRule" id="PRU00182"/>
    </source>
</evidence>
<evidence type="ECO:0000313" key="10">
    <source>
        <dbReference type="Proteomes" id="UP001168380"/>
    </source>
</evidence>
<dbReference type="InterPro" id="IPR050343">
    <property type="entry name" value="RsuA_PseudoU_synthase"/>
</dbReference>
<dbReference type="SUPFAM" id="SSF55174">
    <property type="entry name" value="Alpha-L RNA-binding motif"/>
    <property type="match status" value="1"/>
</dbReference>
<evidence type="ECO:0000256" key="7">
    <source>
        <dbReference type="RuleBase" id="RU003887"/>
    </source>
</evidence>
<evidence type="ECO:0000313" key="9">
    <source>
        <dbReference type="EMBL" id="MDO3384124.1"/>
    </source>
</evidence>
<dbReference type="NCBIfam" id="NF008097">
    <property type="entry name" value="PRK10839.1"/>
    <property type="match status" value="1"/>
</dbReference>
<dbReference type="InterPro" id="IPR000748">
    <property type="entry name" value="PsdUridine_synth_RsuA/RluB/E/F"/>
</dbReference>
<reference evidence="9" key="1">
    <citation type="submission" date="2023-07" db="EMBL/GenBank/DDBJ databases">
        <title>Gilvimarinus algae sp. nov., isolated from the surface of Kelp.</title>
        <authorList>
            <person name="Sun Y.Y."/>
            <person name="Gong Y."/>
            <person name="Du Z.J."/>
        </authorList>
    </citation>
    <scope>NUCLEOTIDE SEQUENCE</scope>
    <source>
        <strain evidence="9">SDUM040014</strain>
    </source>
</reference>
<accession>A0ABT8TJ56</accession>
<dbReference type="Gene3D" id="3.30.70.580">
    <property type="entry name" value="Pseudouridine synthase I, catalytic domain, N-terminal subdomain"/>
    <property type="match status" value="1"/>
</dbReference>
<dbReference type="SMART" id="SM00363">
    <property type="entry name" value="S4"/>
    <property type="match status" value="1"/>
</dbReference>